<dbReference type="InterPro" id="IPR027417">
    <property type="entry name" value="P-loop_NTPase"/>
</dbReference>
<dbReference type="GO" id="GO:0030983">
    <property type="term" value="F:mismatched DNA binding"/>
    <property type="evidence" value="ECO:0007669"/>
    <property type="project" value="InterPro"/>
</dbReference>
<dbReference type="NCBIfam" id="NF033788">
    <property type="entry name" value="HTH_metalloreg"/>
    <property type="match status" value="1"/>
</dbReference>
<evidence type="ECO:0000313" key="8">
    <source>
        <dbReference type="EMBL" id="HGS06037.1"/>
    </source>
</evidence>
<dbReference type="InterPro" id="IPR001845">
    <property type="entry name" value="HTH_ArsR_DNA-bd_dom"/>
</dbReference>
<dbReference type="InterPro" id="IPR011991">
    <property type="entry name" value="ArsR-like_HTH"/>
</dbReference>
<dbReference type="AlphaFoldDB" id="A0A7V4GA42"/>
<dbReference type="Pfam" id="PF00488">
    <property type="entry name" value="MutS_V"/>
    <property type="match status" value="1"/>
</dbReference>
<evidence type="ECO:0000256" key="5">
    <source>
        <dbReference type="ARBA" id="ARBA00023163"/>
    </source>
</evidence>
<dbReference type="PRINTS" id="PR00778">
    <property type="entry name" value="HTHARSR"/>
</dbReference>
<organism evidence="8">
    <name type="scientific">Desulfobacca acetoxidans</name>
    <dbReference type="NCBI Taxonomy" id="60893"/>
    <lineage>
        <taxon>Bacteria</taxon>
        <taxon>Pseudomonadati</taxon>
        <taxon>Thermodesulfobacteriota</taxon>
        <taxon>Desulfobaccia</taxon>
        <taxon>Desulfobaccales</taxon>
        <taxon>Desulfobaccaceae</taxon>
        <taxon>Desulfobacca</taxon>
    </lineage>
</organism>
<keyword evidence="5" id="KW-0804">Transcription</keyword>
<gene>
    <name evidence="8" type="ORF">ENT08_09970</name>
</gene>
<dbReference type="PANTHER" id="PTHR33154:SF33">
    <property type="entry name" value="TRANSCRIPTIONAL REPRESSOR SDPR"/>
    <property type="match status" value="1"/>
</dbReference>
<dbReference type="InterPro" id="IPR036390">
    <property type="entry name" value="WH_DNA-bd_sf"/>
</dbReference>
<dbReference type="EMBL" id="DSXI01000590">
    <property type="protein sequence ID" value="HGS06037.1"/>
    <property type="molecule type" value="Genomic_DNA"/>
</dbReference>
<dbReference type="GO" id="GO:0005524">
    <property type="term" value="F:ATP binding"/>
    <property type="evidence" value="ECO:0007669"/>
    <property type="project" value="UniProtKB-KW"/>
</dbReference>
<keyword evidence="4" id="KW-0238">DNA-binding</keyword>
<protein>
    <submittedName>
        <fullName evidence="8">Metalloregulator ArsR/SmtB family transcription factor</fullName>
    </submittedName>
</protein>
<dbReference type="InterPro" id="IPR036388">
    <property type="entry name" value="WH-like_DNA-bd_sf"/>
</dbReference>
<dbReference type="SUPFAM" id="SSF46785">
    <property type="entry name" value="Winged helix' DNA-binding domain"/>
    <property type="match status" value="1"/>
</dbReference>
<evidence type="ECO:0000256" key="1">
    <source>
        <dbReference type="ARBA" id="ARBA00022741"/>
    </source>
</evidence>
<evidence type="ECO:0000256" key="4">
    <source>
        <dbReference type="ARBA" id="ARBA00023125"/>
    </source>
</evidence>
<evidence type="ECO:0000256" key="2">
    <source>
        <dbReference type="ARBA" id="ARBA00022840"/>
    </source>
</evidence>
<keyword evidence="3" id="KW-0805">Transcription regulation</keyword>
<dbReference type="Gene3D" id="3.40.50.300">
    <property type="entry name" value="P-loop containing nucleotide triphosphate hydrolases"/>
    <property type="match status" value="1"/>
</dbReference>
<name>A0A7V4GA42_9BACT</name>
<feature type="region of interest" description="Disordered" evidence="6">
    <location>
        <begin position="178"/>
        <end position="208"/>
    </location>
</feature>
<sequence length="208" mass="22825">MKTLLKSMKALADGNRLRILRLLMDRPRCVCELQAALGIAQPTVSKHLSILEEAGWVDKERQGRNFIFFHLKEGGADEGHRGALLSLLRAWMLEDPELTALSRLKPRVCNLQVTVAEEGGQIIFLHKLQPGAANKSYGIQVAKLAGVPAPVIARAQEVLENIEAGTLDQVGFPRLARPRRRHPAATDVGQLDLFSGGAPAPDEDFLKK</sequence>
<dbReference type="PROSITE" id="PS50987">
    <property type="entry name" value="HTH_ARSR_2"/>
    <property type="match status" value="1"/>
</dbReference>
<dbReference type="CDD" id="cd00090">
    <property type="entry name" value="HTH_ARSR"/>
    <property type="match status" value="1"/>
</dbReference>
<feature type="domain" description="HTH arsR-type" evidence="7">
    <location>
        <begin position="1"/>
        <end position="96"/>
    </location>
</feature>
<dbReference type="InterPro" id="IPR051081">
    <property type="entry name" value="HTH_MetalResp_TranReg"/>
</dbReference>
<dbReference type="SUPFAM" id="SSF52540">
    <property type="entry name" value="P-loop containing nucleoside triphosphate hydrolases"/>
    <property type="match status" value="1"/>
</dbReference>
<dbReference type="Gene3D" id="1.10.10.10">
    <property type="entry name" value="Winged helix-like DNA-binding domain superfamily/Winged helix DNA-binding domain"/>
    <property type="match status" value="1"/>
</dbReference>
<evidence type="ECO:0000256" key="3">
    <source>
        <dbReference type="ARBA" id="ARBA00023015"/>
    </source>
</evidence>
<evidence type="ECO:0000256" key="6">
    <source>
        <dbReference type="SAM" id="MobiDB-lite"/>
    </source>
</evidence>
<dbReference type="GO" id="GO:0003700">
    <property type="term" value="F:DNA-binding transcription factor activity"/>
    <property type="evidence" value="ECO:0007669"/>
    <property type="project" value="InterPro"/>
</dbReference>
<dbReference type="InterPro" id="IPR000432">
    <property type="entry name" value="DNA_mismatch_repair_MutS_C"/>
</dbReference>
<accession>A0A7V4GA42</accession>
<proteinExistence type="predicted"/>
<reference evidence="8" key="1">
    <citation type="journal article" date="2020" name="mSystems">
        <title>Genome- and Community-Level Interaction Insights into Carbon Utilization and Element Cycling Functions of Hydrothermarchaeota in Hydrothermal Sediment.</title>
        <authorList>
            <person name="Zhou Z."/>
            <person name="Liu Y."/>
            <person name="Xu W."/>
            <person name="Pan J."/>
            <person name="Luo Z.H."/>
            <person name="Li M."/>
        </authorList>
    </citation>
    <scope>NUCLEOTIDE SEQUENCE [LARGE SCALE GENOMIC DNA]</scope>
    <source>
        <strain evidence="8">SpSt-548</strain>
    </source>
</reference>
<dbReference type="Pfam" id="PF01022">
    <property type="entry name" value="HTH_5"/>
    <property type="match status" value="1"/>
</dbReference>
<dbReference type="SMART" id="SM00534">
    <property type="entry name" value="MUTSac"/>
    <property type="match status" value="1"/>
</dbReference>
<keyword evidence="2" id="KW-0067">ATP-binding</keyword>
<comment type="caution">
    <text evidence="8">The sequence shown here is derived from an EMBL/GenBank/DDBJ whole genome shotgun (WGS) entry which is preliminary data.</text>
</comment>
<dbReference type="SMART" id="SM00418">
    <property type="entry name" value="HTH_ARSR"/>
    <property type="match status" value="1"/>
</dbReference>
<keyword evidence="1" id="KW-0547">Nucleotide-binding</keyword>
<evidence type="ECO:0000259" key="7">
    <source>
        <dbReference type="PROSITE" id="PS50987"/>
    </source>
</evidence>
<dbReference type="GO" id="GO:0006298">
    <property type="term" value="P:mismatch repair"/>
    <property type="evidence" value="ECO:0007669"/>
    <property type="project" value="InterPro"/>
</dbReference>
<dbReference type="PANTHER" id="PTHR33154">
    <property type="entry name" value="TRANSCRIPTIONAL REGULATOR, ARSR FAMILY"/>
    <property type="match status" value="1"/>
</dbReference>